<feature type="transmembrane region" description="Helical" evidence="6">
    <location>
        <begin position="285"/>
        <end position="302"/>
    </location>
</feature>
<feature type="transmembrane region" description="Helical" evidence="6">
    <location>
        <begin position="140"/>
        <end position="158"/>
    </location>
</feature>
<dbReference type="OMA" id="WSVWFWL"/>
<dbReference type="OrthoDB" id="670984at2759"/>
<dbReference type="STRING" id="74649.A0A2P6SPJ4"/>
<sequence>MEMGFVKNWFKWSQLVLAMVMVQMFVAGMNLLSKVILSEGSFIFALMAYRHVVAAICVAPFALCLERIKEQKLGWLVWFWLFVNALTGITAAMALFYYGLRDTTATYAANFLNLIPIATFLLSTITGIEKLNLKTRAGKIKCLGVIVCVGGAVTTSLYKGEAFYLVHHSNNHHHITVDTSYAHWARGTIMLFCSCFSYSTWFIAQVKLLKIFPLKYWATMLMCIMAALQSTVIGLCLDTSTASWSIGWNLQLVTILYSGALATAATFCLLSWAISAQGPLYPPMFNPLSLIFVAISGALILGEEIRMGTLLGMIMIILGLYSFLWGKRKETKSASLPEQAKTNAELTGSQLTAAVVPTTSPDNCQLCTDSISVDVEDGLKTTENPRGLDNKRRTML</sequence>
<feature type="transmembrane region" description="Helical" evidence="6">
    <location>
        <begin position="42"/>
        <end position="65"/>
    </location>
</feature>
<evidence type="ECO:0000256" key="1">
    <source>
        <dbReference type="ARBA" id="ARBA00004141"/>
    </source>
</evidence>
<dbReference type="EMBL" id="PDCK01000039">
    <property type="protein sequence ID" value="PRQ60609.1"/>
    <property type="molecule type" value="Genomic_DNA"/>
</dbReference>
<evidence type="ECO:0000313" key="8">
    <source>
        <dbReference type="EMBL" id="PRQ60609.1"/>
    </source>
</evidence>
<evidence type="ECO:0000256" key="4">
    <source>
        <dbReference type="ARBA" id="ARBA00022989"/>
    </source>
</evidence>
<accession>A0A2P6SPJ4</accession>
<evidence type="ECO:0000256" key="3">
    <source>
        <dbReference type="ARBA" id="ARBA00022692"/>
    </source>
</evidence>
<evidence type="ECO:0000256" key="2">
    <source>
        <dbReference type="ARBA" id="ARBA00007635"/>
    </source>
</evidence>
<dbReference type="AlphaFoldDB" id="A0A2P6SPJ4"/>
<feature type="transmembrane region" description="Helical" evidence="6">
    <location>
        <begin position="106"/>
        <end position="128"/>
    </location>
</feature>
<feature type="domain" description="EamA" evidence="7">
    <location>
        <begin position="16"/>
        <end position="147"/>
    </location>
</feature>
<dbReference type="InterPro" id="IPR000620">
    <property type="entry name" value="EamA_dom"/>
</dbReference>
<reference evidence="8 9" key="1">
    <citation type="journal article" date="2018" name="Nat. Genet.">
        <title>The Rosa genome provides new insights in the design of modern roses.</title>
        <authorList>
            <person name="Bendahmane M."/>
        </authorList>
    </citation>
    <scope>NUCLEOTIDE SEQUENCE [LARGE SCALE GENOMIC DNA]</scope>
    <source>
        <strain evidence="9">cv. Old Blush</strain>
    </source>
</reference>
<proteinExistence type="inferred from homology"/>
<feature type="transmembrane region" description="Helical" evidence="6">
    <location>
        <begin position="255"/>
        <end position="273"/>
    </location>
</feature>
<dbReference type="GO" id="GO:0016020">
    <property type="term" value="C:membrane"/>
    <property type="evidence" value="ECO:0007669"/>
    <property type="project" value="UniProtKB-SubCell"/>
</dbReference>
<comment type="caution">
    <text evidence="8">The sequence shown here is derived from an EMBL/GenBank/DDBJ whole genome shotgun (WGS) entry which is preliminary data.</text>
</comment>
<organism evidence="8 9">
    <name type="scientific">Rosa chinensis</name>
    <name type="common">China rose</name>
    <dbReference type="NCBI Taxonomy" id="74649"/>
    <lineage>
        <taxon>Eukaryota</taxon>
        <taxon>Viridiplantae</taxon>
        <taxon>Streptophyta</taxon>
        <taxon>Embryophyta</taxon>
        <taxon>Tracheophyta</taxon>
        <taxon>Spermatophyta</taxon>
        <taxon>Magnoliopsida</taxon>
        <taxon>eudicotyledons</taxon>
        <taxon>Gunneridae</taxon>
        <taxon>Pentapetalae</taxon>
        <taxon>rosids</taxon>
        <taxon>fabids</taxon>
        <taxon>Rosales</taxon>
        <taxon>Rosaceae</taxon>
        <taxon>Rosoideae</taxon>
        <taxon>Rosoideae incertae sedis</taxon>
        <taxon>Rosa</taxon>
    </lineage>
</organism>
<keyword evidence="4 6" id="KW-1133">Transmembrane helix</keyword>
<feature type="transmembrane region" description="Helical" evidence="6">
    <location>
        <begin position="184"/>
        <end position="204"/>
    </location>
</feature>
<dbReference type="InterPro" id="IPR030184">
    <property type="entry name" value="WAT1-related"/>
</dbReference>
<comment type="subcellular location">
    <subcellularLocation>
        <location evidence="1 6">Membrane</location>
        <topology evidence="1 6">Multi-pass membrane protein</topology>
    </subcellularLocation>
</comment>
<feature type="transmembrane region" description="Helical" evidence="6">
    <location>
        <begin position="77"/>
        <end position="100"/>
    </location>
</feature>
<evidence type="ECO:0000259" key="7">
    <source>
        <dbReference type="Pfam" id="PF00892"/>
    </source>
</evidence>
<dbReference type="Gramene" id="PRQ60609">
    <property type="protein sequence ID" value="PRQ60609"/>
    <property type="gene ID" value="RchiOBHm_Chr1g0383151"/>
</dbReference>
<dbReference type="GO" id="GO:0022857">
    <property type="term" value="F:transmembrane transporter activity"/>
    <property type="evidence" value="ECO:0007669"/>
    <property type="project" value="InterPro"/>
</dbReference>
<keyword evidence="5 6" id="KW-0472">Membrane</keyword>
<evidence type="ECO:0000256" key="5">
    <source>
        <dbReference type="ARBA" id="ARBA00023136"/>
    </source>
</evidence>
<evidence type="ECO:0000313" key="9">
    <source>
        <dbReference type="Proteomes" id="UP000238479"/>
    </source>
</evidence>
<name>A0A2P6SPJ4_ROSCH</name>
<dbReference type="Proteomes" id="UP000238479">
    <property type="component" value="Chromosome 1"/>
</dbReference>
<feature type="transmembrane region" description="Helical" evidence="6">
    <location>
        <begin position="308"/>
        <end position="326"/>
    </location>
</feature>
<dbReference type="PANTHER" id="PTHR31218">
    <property type="entry name" value="WAT1-RELATED PROTEIN"/>
    <property type="match status" value="1"/>
</dbReference>
<keyword evidence="9" id="KW-1185">Reference proteome</keyword>
<gene>
    <name evidence="8" type="ORF">RchiOBHm_Chr1g0383151</name>
</gene>
<comment type="similarity">
    <text evidence="2 6">Belongs to the drug/metabolite transporter (DMT) superfamily. Plant drug/metabolite exporter (P-DME) (TC 2.A.7.4) family.</text>
</comment>
<feature type="domain" description="EamA" evidence="7">
    <location>
        <begin position="186"/>
        <end position="322"/>
    </location>
</feature>
<dbReference type="Pfam" id="PF00892">
    <property type="entry name" value="EamA"/>
    <property type="match status" value="2"/>
</dbReference>
<protein>
    <recommendedName>
        <fullName evidence="6">WAT1-related protein</fullName>
    </recommendedName>
</protein>
<keyword evidence="3 6" id="KW-0812">Transmembrane</keyword>
<feature type="transmembrane region" description="Helical" evidence="6">
    <location>
        <begin position="12"/>
        <end position="36"/>
    </location>
</feature>
<evidence type="ECO:0000256" key="6">
    <source>
        <dbReference type="RuleBase" id="RU363077"/>
    </source>
</evidence>
<dbReference type="InterPro" id="IPR037185">
    <property type="entry name" value="EmrE-like"/>
</dbReference>
<feature type="transmembrane region" description="Helical" evidence="6">
    <location>
        <begin position="216"/>
        <end position="235"/>
    </location>
</feature>
<dbReference type="SUPFAM" id="SSF103481">
    <property type="entry name" value="Multidrug resistance efflux transporter EmrE"/>
    <property type="match status" value="2"/>
</dbReference>